<proteinExistence type="predicted"/>
<reference evidence="2 3" key="1">
    <citation type="submission" date="2016-05" db="EMBL/GenBank/DDBJ databases">
        <authorList>
            <person name="Prochazka B."/>
            <person name="Indra A."/>
            <person name="Hasenberger P."/>
            <person name="Blaschitz M."/>
            <person name="Wagner L."/>
            <person name="Wewalka G."/>
            <person name="Sorschag S."/>
            <person name="Schmid D."/>
            <person name="Ruppitsch W."/>
        </authorList>
    </citation>
    <scope>NUCLEOTIDE SEQUENCE [LARGE SCALE GENOMIC DNA]</scope>
    <source>
        <strain evidence="2 3">974010_12</strain>
    </source>
</reference>
<keyword evidence="3" id="KW-1185">Reference proteome</keyword>
<protein>
    <submittedName>
        <fullName evidence="2">Uncharacterized protein</fullName>
    </submittedName>
</protein>
<accession>A0ABX2XUQ8</accession>
<organism evidence="2 3">
    <name type="scientific">Legionella jamestowniensis</name>
    <dbReference type="NCBI Taxonomy" id="455"/>
    <lineage>
        <taxon>Bacteria</taxon>
        <taxon>Pseudomonadati</taxon>
        <taxon>Pseudomonadota</taxon>
        <taxon>Gammaproteobacteria</taxon>
        <taxon>Legionellales</taxon>
        <taxon>Legionellaceae</taxon>
        <taxon>Legionella</taxon>
    </lineage>
</organism>
<evidence type="ECO:0000313" key="2">
    <source>
        <dbReference type="EMBL" id="OCH98370.1"/>
    </source>
</evidence>
<gene>
    <name evidence="2" type="ORF">A8135_12520</name>
</gene>
<evidence type="ECO:0000313" key="3">
    <source>
        <dbReference type="Proteomes" id="UP000093336"/>
    </source>
</evidence>
<evidence type="ECO:0000256" key="1">
    <source>
        <dbReference type="SAM" id="MobiDB-lite"/>
    </source>
</evidence>
<feature type="compositionally biased region" description="Basic and acidic residues" evidence="1">
    <location>
        <begin position="1124"/>
        <end position="1146"/>
    </location>
</feature>
<dbReference type="Proteomes" id="UP000093336">
    <property type="component" value="Unassembled WGS sequence"/>
</dbReference>
<sequence length="1301" mass="146868">MKPIVFFTDAGKDGDDLLATIHSILQAKSAGIIPMDTPIHLVTTDEIPCDDKGIQHPEGQYGLRALYLTMQLAKLQQQLKLPPEAYPTILVGPQTTYYSFDQEKQKFYHQETDSFAFYPGEEIEQYYSKSDIDRSGCGLKDSSVWVEKLQHATPDGATLVSIAGFDAVSDFIAAIPSEQQSNFSLTTMGYNKPYSAADYESRTANKHFPYNARITAPHKASEAITNILKLNGFHVVSETTRTLPKYDQNNWLASFSEIMARAYPLHTGQYSESLLSAMVAFLKHSKYHGFWPHDVVSTLAVLLEHGQWEKLELPKLKKEMLFTSVENALAQQLSFRMVGTTGVIIDSTVAAEENDIKVGTEGQFFTYGKELDPIFFTSLLHFLAIEALPIENKKAFTSLQASYKTILQLKARLFELKQTADSEPAVLQALEQEIKALWTLTNLKELQNQLTLMMEDELLSEDIQYILGAENTGFSIAKFTTQQAKGFHHFISTLITWGEQLNDKSMLSEELLKWIKELAESLQKMKFELTEPMVANLQKALLQVSPEKEFLPLTTALMNELRLMSLYTDRVRELLKERGTLGIEFKRTGNSMLYAIAALGGHLTIPFPRGIYGMTEQYKALLSLRDQKPSYRQAFLFHLAIHDAGKGDVIKNHDAGKGDVIKNAVRMNEKGNYFIAIEDKYYQLEPNALQEVHREDFLAATEHVDHDTALEVYATAGARLKQCSLTEFLIWGGPSTEVNDKETFAVCDELISLCNETNIAQIVQGEIPFIGVKKGLDLFFEAYNQDPEKAKLIFVHHCYDIFGAAPLDSFASITGGFSPEIHIKINLLYETLLEVAQEQLGENASSEAYHRYRQKLAKAISDIATQENAQETVILAKTRVAQMLRCHLFKTETNALTKQQTISENGVYDEHTRLFVRSIEKAVNKLPQPIQDELIEFLNRNTYEMGKPAVMVMYGPKLLLTGTTGAEFARVDPTDEQVIVECLTPMLSLYHNLYNFQANKLQANSASYGVIDVNNLALIVQHVFPWYQKAAFAEKNNFASLLFTLQTKGLAKKFLDKLGDPKLLQSESQQLAKLTEVISTFDLPFEVTEAGLRVKVSPTLSKESPSTPVTRVTDAENEEVLSEPIKHPLDGERKDGSKSEAKKPAPDKVSQIVAAIEKGQTKFRKQEILLEEVKNKNLSLEEFKSLYMQIKNIEALNEHRNPRLDSFFGIKNTASWRDTLAEFRERALDTLRDEVTKLPDVKTQLNALKEARTWSLFCEHRNNSIFKGAWGRTTSARILDEYIKRTEEEIRNQNNSFGSSL</sequence>
<feature type="compositionally biased region" description="Polar residues" evidence="1">
    <location>
        <begin position="1099"/>
        <end position="1110"/>
    </location>
</feature>
<dbReference type="RefSeq" id="WP_065620721.1">
    <property type="nucleotide sequence ID" value="NZ_LYOZ01000016.1"/>
</dbReference>
<dbReference type="EMBL" id="LYOZ01000016">
    <property type="protein sequence ID" value="OCH98370.1"/>
    <property type="molecule type" value="Genomic_DNA"/>
</dbReference>
<comment type="caution">
    <text evidence="2">The sequence shown here is derived from an EMBL/GenBank/DDBJ whole genome shotgun (WGS) entry which is preliminary data.</text>
</comment>
<feature type="region of interest" description="Disordered" evidence="1">
    <location>
        <begin position="1099"/>
        <end position="1148"/>
    </location>
</feature>
<name>A0ABX2XUQ8_9GAMM</name>